<feature type="domain" description="HD-GYP" evidence="1">
    <location>
        <begin position="5"/>
        <end position="201"/>
    </location>
</feature>
<dbReference type="PANTHER" id="PTHR45228:SF8">
    <property type="entry name" value="TWO-COMPONENT RESPONSE REGULATOR-RELATED"/>
    <property type="match status" value="1"/>
</dbReference>
<keyword evidence="3" id="KW-1185">Reference proteome</keyword>
<dbReference type="Gene3D" id="1.10.3210.10">
    <property type="entry name" value="Hypothetical protein af1432"/>
    <property type="match status" value="1"/>
</dbReference>
<dbReference type="Pfam" id="PF13487">
    <property type="entry name" value="HD_5"/>
    <property type="match status" value="1"/>
</dbReference>
<evidence type="ECO:0000313" key="3">
    <source>
        <dbReference type="Proteomes" id="UP000094329"/>
    </source>
</evidence>
<dbReference type="InterPro" id="IPR003607">
    <property type="entry name" value="HD/PDEase_dom"/>
</dbReference>
<comment type="caution">
    <text evidence="2">The sequence shown here is derived from an EMBL/GenBank/DDBJ whole genome shotgun (WGS) entry which is preliminary data.</text>
</comment>
<evidence type="ECO:0000259" key="1">
    <source>
        <dbReference type="PROSITE" id="PS51832"/>
    </source>
</evidence>
<name>A0ABX3A758_9GAMM</name>
<dbReference type="InterPro" id="IPR037522">
    <property type="entry name" value="HD_GYP_dom"/>
</dbReference>
<dbReference type="InterPro" id="IPR052020">
    <property type="entry name" value="Cyclic_di-GMP/3'3'-cGAMP_PDE"/>
</dbReference>
<organism evidence="2 3">
    <name type="scientific">Piscirickettsia litoralis</name>
    <dbReference type="NCBI Taxonomy" id="1891921"/>
    <lineage>
        <taxon>Bacteria</taxon>
        <taxon>Pseudomonadati</taxon>
        <taxon>Pseudomonadota</taxon>
        <taxon>Gammaproteobacteria</taxon>
        <taxon>Thiotrichales</taxon>
        <taxon>Piscirickettsiaceae</taxon>
        <taxon>Piscirickettsia</taxon>
    </lineage>
</organism>
<dbReference type="SUPFAM" id="SSF109604">
    <property type="entry name" value="HD-domain/PDEase-like"/>
    <property type="match status" value="1"/>
</dbReference>
<protein>
    <recommendedName>
        <fullName evidence="1">HD-GYP domain-containing protein</fullName>
    </recommendedName>
</protein>
<accession>A0ABX3A758</accession>
<dbReference type="CDD" id="cd00077">
    <property type="entry name" value="HDc"/>
    <property type="match status" value="1"/>
</dbReference>
<reference evidence="2 3" key="1">
    <citation type="submission" date="2016-08" db="EMBL/GenBank/DDBJ databases">
        <title>Draft genome sequence of Candidatus Piscirickettsia litoralis, from seawater.</title>
        <authorList>
            <person name="Wan X."/>
            <person name="Lee A.J."/>
            <person name="Hou S."/>
            <person name="Donachie S.P."/>
        </authorList>
    </citation>
    <scope>NUCLEOTIDE SEQUENCE [LARGE SCALE GENOMIC DNA]</scope>
    <source>
        <strain evidence="2 3">Y2</strain>
    </source>
</reference>
<sequence length="267" mass="30340">MLLKNQFKLQSILPLMSSVIELSEKDYKGFSANVAHFAKSIALNFKLDEEQIEQTYFACLLMGIGKISLAEKLVKTPYLNLAKEDQKHYEKHSERAESCLASIEALQPVSKIIRHIYENYNGSGYPDRLKAEHIPLPSRIIRICSDYFLLKHGLITAEKMTTEDALAYIDKNLDQLYDRELFCSLKSHTLTLEKLGQDNQQLKADELEVGMIIAKDLESPTGGFLLPAGTLIDHDIINKLSNITAQTNQYITVEVRPFNPLKPNRKK</sequence>
<dbReference type="PROSITE" id="PS51832">
    <property type="entry name" value="HD_GYP"/>
    <property type="match status" value="1"/>
</dbReference>
<evidence type="ECO:0000313" key="2">
    <source>
        <dbReference type="EMBL" id="ODN41939.1"/>
    </source>
</evidence>
<dbReference type="PANTHER" id="PTHR45228">
    <property type="entry name" value="CYCLIC DI-GMP PHOSPHODIESTERASE TM_0186-RELATED"/>
    <property type="match status" value="1"/>
</dbReference>
<proteinExistence type="predicted"/>
<gene>
    <name evidence="2" type="ORF">BGC07_01875</name>
</gene>
<dbReference type="EMBL" id="MDTU01000001">
    <property type="protein sequence ID" value="ODN41939.1"/>
    <property type="molecule type" value="Genomic_DNA"/>
</dbReference>
<dbReference type="Proteomes" id="UP000094329">
    <property type="component" value="Unassembled WGS sequence"/>
</dbReference>